<name>A0A841GVT9_9BACT</name>
<dbReference type="InterPro" id="IPR010281">
    <property type="entry name" value="DUF885"/>
</dbReference>
<dbReference type="Pfam" id="PF05960">
    <property type="entry name" value="DUF885"/>
    <property type="match status" value="1"/>
</dbReference>
<dbReference type="RefSeq" id="WP_170031772.1">
    <property type="nucleotide sequence ID" value="NZ_JABDTL010000001.1"/>
</dbReference>
<comment type="caution">
    <text evidence="1">The sequence shown here is derived from an EMBL/GenBank/DDBJ whole genome shotgun (WGS) entry which is preliminary data.</text>
</comment>
<dbReference type="EMBL" id="JACHIA010000001">
    <property type="protein sequence ID" value="MBB6069045.1"/>
    <property type="molecule type" value="Genomic_DNA"/>
</dbReference>
<dbReference type="Proteomes" id="UP000582837">
    <property type="component" value="Unassembled WGS sequence"/>
</dbReference>
<protein>
    <submittedName>
        <fullName evidence="1">Uncharacterized protein (DUF885 family)</fullName>
    </submittedName>
</protein>
<dbReference type="PROSITE" id="PS51318">
    <property type="entry name" value="TAT"/>
    <property type="match status" value="1"/>
</dbReference>
<keyword evidence="2" id="KW-1185">Reference proteome</keyword>
<accession>A0A841GVT9</accession>
<organism evidence="1 2">
    <name type="scientific">Longimicrobium terrae</name>
    <dbReference type="NCBI Taxonomy" id="1639882"/>
    <lineage>
        <taxon>Bacteria</taxon>
        <taxon>Pseudomonadati</taxon>
        <taxon>Gemmatimonadota</taxon>
        <taxon>Longimicrobiia</taxon>
        <taxon>Longimicrobiales</taxon>
        <taxon>Longimicrobiaceae</taxon>
        <taxon>Longimicrobium</taxon>
    </lineage>
</organism>
<dbReference type="PANTHER" id="PTHR33361:SF2">
    <property type="entry name" value="DUF885 DOMAIN-CONTAINING PROTEIN"/>
    <property type="match status" value="1"/>
</dbReference>
<reference evidence="1 2" key="1">
    <citation type="submission" date="2020-08" db="EMBL/GenBank/DDBJ databases">
        <title>Genomic Encyclopedia of Type Strains, Phase IV (KMG-IV): sequencing the most valuable type-strain genomes for metagenomic binning, comparative biology and taxonomic classification.</title>
        <authorList>
            <person name="Goeker M."/>
        </authorList>
    </citation>
    <scope>NUCLEOTIDE SEQUENCE [LARGE SCALE GENOMIC DNA]</scope>
    <source>
        <strain evidence="1 2">DSM 29007</strain>
    </source>
</reference>
<dbReference type="PANTHER" id="PTHR33361">
    <property type="entry name" value="GLR0591 PROTEIN"/>
    <property type="match status" value="1"/>
</dbReference>
<dbReference type="InterPro" id="IPR006311">
    <property type="entry name" value="TAT_signal"/>
</dbReference>
<dbReference type="AlphaFoldDB" id="A0A841GVT9"/>
<evidence type="ECO:0000313" key="2">
    <source>
        <dbReference type="Proteomes" id="UP000582837"/>
    </source>
</evidence>
<evidence type="ECO:0000313" key="1">
    <source>
        <dbReference type="EMBL" id="MBB6069045.1"/>
    </source>
</evidence>
<gene>
    <name evidence="1" type="ORF">HNQ61_000656</name>
</gene>
<proteinExistence type="predicted"/>
<sequence>MLNDLTARGLLTRREMLAALAAAALPLVSACGAAIAPVSSAAGGADGDAVALLDRIGNDLLNLFPESATSLGLDTGARAGLRAQLTDRSPAGEERIARQLRADLAALAAVDGSRLSHPVRTSVEVVRSAYTTALEGFALPYGDITVGGWRNTPYTVIQNVGAYLDVPRFLDSDHRVENAVDAEAYLARMQSYARELDGELERVRAARGIGLVPPAFLLDKALGQMRLSAQNAREGGTLVESLERRTRNIAGDWAGRARRIAAGEIAPALDRQIRELEAQRAVATNDAGISARPHGEEFYRWALKASTTTSMSPDEVHELGRSELARLQAQMDVILKQAGYTQGTVGERMNALARDPRYKFAEGDAGRAEIRAFIDDRLAWIRAQMPRAFNTVVDPHMEVKRLPPEEEPGAPAAYGGAGSVDGAIPGRFWINLRTTDLHSRYSLADLTFHESIPGHIWQGEYTHGMPLVRQMLAFNAYSEGWALYAEQLADELGAYESDPIGRLGYLQSIAFRACRLVVDTGLHAKGWTREQGVRFFVDVNGSNPLEVASEVDRYCSWPGQACGYKVGHSEINRQRDRARAALGARYDLKAFNDTVVRGGNVPLDVLARNVDEYLRR</sequence>